<dbReference type="Proteomes" id="UP000092093">
    <property type="component" value="Unassembled WGS sequence"/>
</dbReference>
<gene>
    <name evidence="1" type="ORF">AN484_00400</name>
</gene>
<evidence type="ECO:0000313" key="2">
    <source>
        <dbReference type="Proteomes" id="UP000092093"/>
    </source>
</evidence>
<comment type="caution">
    <text evidence="1">The sequence shown here is derived from an EMBL/GenBank/DDBJ whole genome shotgun (WGS) entry which is preliminary data.</text>
</comment>
<reference evidence="1 2" key="1">
    <citation type="submission" date="2015-09" db="EMBL/GenBank/DDBJ databases">
        <title>Aphanizomenon flos-aquae WA102.</title>
        <authorList>
            <person name="Driscoll C."/>
        </authorList>
    </citation>
    <scope>NUCLEOTIDE SEQUENCE [LARGE SCALE GENOMIC DNA]</scope>
    <source>
        <strain evidence="1">WA102</strain>
    </source>
</reference>
<dbReference type="AlphaFoldDB" id="A0A1B7X8L7"/>
<sequence length="168" mass="18723">MNNNQNVAEAVDLLFNPTSLQAAIQIEDETDCDVIAGLDWGLAIPALLQNPGMLGRMTQLRVSLNRELRLLIKEWNLGIGEKTALEVAQKRLIQRIKLPESVALSALEEILKQDELYDVEEFISNRDLLKSLLSILLLASDWEEIAVSAAKSVQEQIIYQVGINQISA</sequence>
<evidence type="ECO:0000313" key="1">
    <source>
        <dbReference type="EMBL" id="OBQ45704.1"/>
    </source>
</evidence>
<dbReference type="PATRIC" id="fig|1710896.3.peg.87"/>
<organism evidence="1 2">
    <name type="scientific">Aphanizomenon flos-aquae WA102</name>
    <dbReference type="NCBI Taxonomy" id="1710896"/>
    <lineage>
        <taxon>Bacteria</taxon>
        <taxon>Bacillati</taxon>
        <taxon>Cyanobacteriota</taxon>
        <taxon>Cyanophyceae</taxon>
        <taxon>Nostocales</taxon>
        <taxon>Aphanizomenonaceae</taxon>
        <taxon>Aphanizomenon</taxon>
    </lineage>
</organism>
<accession>A0A1B7X8L7</accession>
<name>A0A1B7X8L7_APHFL</name>
<protein>
    <submittedName>
        <fullName evidence="1">Uncharacterized protein</fullName>
    </submittedName>
</protein>
<proteinExistence type="predicted"/>
<dbReference type="EMBL" id="LJOW01000001">
    <property type="protein sequence ID" value="OBQ45704.1"/>
    <property type="molecule type" value="Genomic_DNA"/>
</dbReference>